<dbReference type="Gene3D" id="2.30.42.10">
    <property type="match status" value="1"/>
</dbReference>
<sequence length="178" mass="19649">MGFVVDIGNSGGPLIDMFGEVIGLNALNLHPGFSFAIPANKIKKIMSTLKKNKINYKQVPRQNKGNQPITISKIPKSKVNVGITLSNLSEHLMHSDLDDSINTINVEDGVVVLEVEHDSPADKAGLKPQDVIISINSTNIRKTGDLHQFIKKKFTLNLDIIRLDNKKFVTLKKTIVLN</sequence>
<evidence type="ECO:0000313" key="3">
    <source>
        <dbReference type="EMBL" id="OAF69075.1"/>
    </source>
</evidence>
<dbReference type="InterPro" id="IPR001478">
    <property type="entry name" value="PDZ"/>
</dbReference>
<gene>
    <name evidence="3" type="ORF">A3Q56_03168</name>
</gene>
<name>A0A177B475_9BILA</name>
<evidence type="ECO:0000259" key="2">
    <source>
        <dbReference type="PROSITE" id="PS50106"/>
    </source>
</evidence>
<keyword evidence="4" id="KW-1185">Reference proteome</keyword>
<dbReference type="EMBL" id="LWCA01000340">
    <property type="protein sequence ID" value="OAF69075.1"/>
    <property type="molecule type" value="Genomic_DNA"/>
</dbReference>
<dbReference type="InterPro" id="IPR009003">
    <property type="entry name" value="Peptidase_S1_PA"/>
</dbReference>
<reference evidence="3 4" key="1">
    <citation type="submission" date="2016-04" db="EMBL/GenBank/DDBJ databases">
        <title>The genome of Intoshia linei affirms orthonectids as highly simplified spiralians.</title>
        <authorList>
            <person name="Mikhailov K.V."/>
            <person name="Slusarev G.S."/>
            <person name="Nikitin M.A."/>
            <person name="Logacheva M.D."/>
            <person name="Penin A."/>
            <person name="Aleoshin V."/>
            <person name="Panchin Y.V."/>
        </authorList>
    </citation>
    <scope>NUCLEOTIDE SEQUENCE [LARGE SCALE GENOMIC DNA]</scope>
    <source>
        <strain evidence="3">Intl2013</strain>
        <tissue evidence="3">Whole animal</tissue>
    </source>
</reference>
<dbReference type="PANTHER" id="PTHR22939:SF129">
    <property type="entry name" value="SERINE PROTEASE HTRA2, MITOCHONDRIAL"/>
    <property type="match status" value="1"/>
</dbReference>
<dbReference type="InterPro" id="IPR036034">
    <property type="entry name" value="PDZ_sf"/>
</dbReference>
<evidence type="ECO:0000256" key="1">
    <source>
        <dbReference type="ARBA" id="ARBA00010541"/>
    </source>
</evidence>
<dbReference type="AlphaFoldDB" id="A0A177B475"/>
<comment type="similarity">
    <text evidence="1">Belongs to the peptidase S1C family.</text>
</comment>
<dbReference type="SUPFAM" id="SSF50494">
    <property type="entry name" value="Trypsin-like serine proteases"/>
    <property type="match status" value="1"/>
</dbReference>
<dbReference type="Proteomes" id="UP000078046">
    <property type="component" value="Unassembled WGS sequence"/>
</dbReference>
<dbReference type="Gene3D" id="2.40.10.120">
    <property type="match status" value="1"/>
</dbReference>
<dbReference type="SMART" id="SM00228">
    <property type="entry name" value="PDZ"/>
    <property type="match status" value="1"/>
</dbReference>
<dbReference type="Pfam" id="PF13180">
    <property type="entry name" value="PDZ_2"/>
    <property type="match status" value="1"/>
</dbReference>
<dbReference type="SUPFAM" id="SSF50156">
    <property type="entry name" value="PDZ domain-like"/>
    <property type="match status" value="1"/>
</dbReference>
<accession>A0A177B475</accession>
<organism evidence="3 4">
    <name type="scientific">Intoshia linei</name>
    <dbReference type="NCBI Taxonomy" id="1819745"/>
    <lineage>
        <taxon>Eukaryota</taxon>
        <taxon>Metazoa</taxon>
        <taxon>Spiralia</taxon>
        <taxon>Lophotrochozoa</taxon>
        <taxon>Mesozoa</taxon>
        <taxon>Orthonectida</taxon>
        <taxon>Rhopaluridae</taxon>
        <taxon>Intoshia</taxon>
    </lineage>
</organism>
<dbReference type="OrthoDB" id="4217619at2759"/>
<proteinExistence type="inferred from homology"/>
<evidence type="ECO:0000313" key="4">
    <source>
        <dbReference type="Proteomes" id="UP000078046"/>
    </source>
</evidence>
<comment type="caution">
    <text evidence="3">The sequence shown here is derived from an EMBL/GenBank/DDBJ whole genome shotgun (WGS) entry which is preliminary data.</text>
</comment>
<protein>
    <recommendedName>
        <fullName evidence="2">PDZ domain-containing protein</fullName>
    </recommendedName>
</protein>
<feature type="domain" description="PDZ" evidence="2">
    <location>
        <begin position="68"/>
        <end position="141"/>
    </location>
</feature>
<dbReference type="PROSITE" id="PS50106">
    <property type="entry name" value="PDZ"/>
    <property type="match status" value="1"/>
</dbReference>
<dbReference type="PANTHER" id="PTHR22939">
    <property type="entry name" value="SERINE PROTEASE FAMILY S1C HTRA-RELATED"/>
    <property type="match status" value="1"/>
</dbReference>